<comment type="catalytic activity">
    <reaction evidence="1">
        <text>ATP + protein L-histidine = ADP + protein N-phospho-L-histidine.</text>
        <dbReference type="EC" id="2.7.13.3"/>
    </reaction>
</comment>
<dbReference type="SMART" id="SM00387">
    <property type="entry name" value="HATPase_c"/>
    <property type="match status" value="1"/>
</dbReference>
<dbReference type="Gene3D" id="3.30.565.10">
    <property type="entry name" value="Histidine kinase-like ATPase, C-terminal domain"/>
    <property type="match status" value="1"/>
</dbReference>
<sequence>MHSIRRRLTFILISCTMLTLLFSAIFVNLAINNTFNKYISDNQEMRNERIVSYFEEVYKRDLNWTADSGKEIQHEGYMSNYCLTLLDKDKNVIWAMNPEEILNMSGKNAGNEYRTATFDITYQGKAVGYVIIGQYEPVLVSEQDINFKLSINRSIAVSVVVAIAFASLISIYFSKQFSNPIKAVSETSVDLTEGKYTSKAVMKSNVLEIDNLIKSINILGEKLKYQDELRKRLVSDVSHEIRTPLNIFQNNLEAMIDGVFPVTTDRLINLNDEVIRFGRLLNNLDALKELEETNVELHMQRVDLEELIVKLTDIFSMHSKRNNIAVSLQIKPKQKYFILGDEDKLRQVFYNILSNAFKFTNSGGTVAINLTSDKDFIYLSVKDNGIGINKQDLPFIFERLYRGDKSRNQVEGNGIGLTITKQILLHHSASIDVDSEEGVGTNVRVKFVK</sequence>
<dbReference type="Proteomes" id="UP000515703">
    <property type="component" value="Chromosome"/>
</dbReference>
<keyword evidence="11" id="KW-1185">Reference proteome</keyword>
<accession>A0A7I8DJA0</accession>
<dbReference type="SMART" id="SM00388">
    <property type="entry name" value="HisKA"/>
    <property type="match status" value="1"/>
</dbReference>
<keyword evidence="6 10" id="KW-0418">Kinase</keyword>
<evidence type="ECO:0000256" key="3">
    <source>
        <dbReference type="ARBA" id="ARBA00012438"/>
    </source>
</evidence>
<evidence type="ECO:0000256" key="7">
    <source>
        <dbReference type="ARBA" id="ARBA00023012"/>
    </source>
</evidence>
<dbReference type="InterPro" id="IPR050351">
    <property type="entry name" value="BphY/WalK/GraS-like"/>
</dbReference>
<keyword evidence="4" id="KW-0597">Phosphoprotein</keyword>
<keyword evidence="7" id="KW-0902">Two-component regulatory system</keyword>
<dbReference type="GO" id="GO:0000155">
    <property type="term" value="F:phosphorelay sensor kinase activity"/>
    <property type="evidence" value="ECO:0007669"/>
    <property type="project" value="InterPro"/>
</dbReference>
<evidence type="ECO:0000313" key="11">
    <source>
        <dbReference type="Proteomes" id="UP000515703"/>
    </source>
</evidence>
<name>A0A7I8DJA0_9FIRM</name>
<dbReference type="InterPro" id="IPR036097">
    <property type="entry name" value="HisK_dim/P_sf"/>
</dbReference>
<dbReference type="PANTHER" id="PTHR45453">
    <property type="entry name" value="PHOSPHATE REGULON SENSOR PROTEIN PHOR"/>
    <property type="match status" value="1"/>
</dbReference>
<organism evidence="10 11">
    <name type="scientific">Anaerocolumna chitinilytica</name>
    <dbReference type="NCBI Taxonomy" id="1727145"/>
    <lineage>
        <taxon>Bacteria</taxon>
        <taxon>Bacillati</taxon>
        <taxon>Bacillota</taxon>
        <taxon>Clostridia</taxon>
        <taxon>Lachnospirales</taxon>
        <taxon>Lachnospiraceae</taxon>
        <taxon>Anaerocolumna</taxon>
    </lineage>
</organism>
<dbReference type="InterPro" id="IPR004358">
    <property type="entry name" value="Sig_transdc_His_kin-like_C"/>
</dbReference>
<dbReference type="PRINTS" id="PR00344">
    <property type="entry name" value="BCTRLSENSOR"/>
</dbReference>
<dbReference type="PANTHER" id="PTHR45453:SF1">
    <property type="entry name" value="PHOSPHATE REGULON SENSOR PROTEIN PHOR"/>
    <property type="match status" value="1"/>
</dbReference>
<dbReference type="AlphaFoldDB" id="A0A7I8DJA0"/>
<keyword evidence="8" id="KW-0812">Transmembrane</keyword>
<evidence type="ECO:0000256" key="5">
    <source>
        <dbReference type="ARBA" id="ARBA00022679"/>
    </source>
</evidence>
<evidence type="ECO:0000256" key="8">
    <source>
        <dbReference type="SAM" id="Phobius"/>
    </source>
</evidence>
<dbReference type="KEGG" id="acht:bsdcttw_14810"/>
<dbReference type="PROSITE" id="PS50109">
    <property type="entry name" value="HIS_KIN"/>
    <property type="match status" value="1"/>
</dbReference>
<dbReference type="SUPFAM" id="SSF55874">
    <property type="entry name" value="ATPase domain of HSP90 chaperone/DNA topoisomerase II/histidine kinase"/>
    <property type="match status" value="1"/>
</dbReference>
<dbReference type="GO" id="GO:0005886">
    <property type="term" value="C:plasma membrane"/>
    <property type="evidence" value="ECO:0007669"/>
    <property type="project" value="TreeGrafter"/>
</dbReference>
<dbReference type="EC" id="2.7.13.3" evidence="3"/>
<protein>
    <recommendedName>
        <fullName evidence="3">histidine kinase</fullName>
        <ecNumber evidence="3">2.7.13.3</ecNumber>
    </recommendedName>
</protein>
<feature type="transmembrane region" description="Helical" evidence="8">
    <location>
        <begin position="155"/>
        <end position="173"/>
    </location>
</feature>
<evidence type="ECO:0000256" key="2">
    <source>
        <dbReference type="ARBA" id="ARBA00004370"/>
    </source>
</evidence>
<evidence type="ECO:0000256" key="6">
    <source>
        <dbReference type="ARBA" id="ARBA00022777"/>
    </source>
</evidence>
<dbReference type="Gene3D" id="1.10.287.130">
    <property type="match status" value="1"/>
</dbReference>
<keyword evidence="5" id="KW-0808">Transferase</keyword>
<dbReference type="Gene3D" id="6.10.340.10">
    <property type="match status" value="1"/>
</dbReference>
<evidence type="ECO:0000256" key="4">
    <source>
        <dbReference type="ARBA" id="ARBA00022553"/>
    </source>
</evidence>
<dbReference type="GO" id="GO:0004721">
    <property type="term" value="F:phosphoprotein phosphatase activity"/>
    <property type="evidence" value="ECO:0007669"/>
    <property type="project" value="TreeGrafter"/>
</dbReference>
<evidence type="ECO:0000256" key="1">
    <source>
        <dbReference type="ARBA" id="ARBA00000085"/>
    </source>
</evidence>
<reference evidence="10 11" key="1">
    <citation type="submission" date="2020-08" db="EMBL/GenBank/DDBJ databases">
        <title>Draft genome sequencing of an Anaerocolumna strain isolated from anoxic soil subjected to BSD treatment.</title>
        <authorList>
            <person name="Uek A."/>
            <person name="Tonouchi A."/>
        </authorList>
    </citation>
    <scope>NUCLEOTIDE SEQUENCE [LARGE SCALE GENOMIC DNA]</scope>
    <source>
        <strain evidence="10 11">CTTW</strain>
    </source>
</reference>
<dbReference type="CDD" id="cd00075">
    <property type="entry name" value="HATPase"/>
    <property type="match status" value="1"/>
</dbReference>
<dbReference type="FunFam" id="3.30.565.10:FF:000006">
    <property type="entry name" value="Sensor histidine kinase WalK"/>
    <property type="match status" value="1"/>
</dbReference>
<keyword evidence="8" id="KW-0472">Membrane</keyword>
<dbReference type="CDD" id="cd00082">
    <property type="entry name" value="HisKA"/>
    <property type="match status" value="1"/>
</dbReference>
<keyword evidence="8" id="KW-1133">Transmembrane helix</keyword>
<dbReference type="InterPro" id="IPR036890">
    <property type="entry name" value="HATPase_C_sf"/>
</dbReference>
<evidence type="ECO:0000259" key="9">
    <source>
        <dbReference type="PROSITE" id="PS50109"/>
    </source>
</evidence>
<dbReference type="Pfam" id="PF00512">
    <property type="entry name" value="HisKA"/>
    <property type="match status" value="1"/>
</dbReference>
<dbReference type="SUPFAM" id="SSF47384">
    <property type="entry name" value="Homodimeric domain of signal transducing histidine kinase"/>
    <property type="match status" value="1"/>
</dbReference>
<reference evidence="10 11" key="2">
    <citation type="submission" date="2020-08" db="EMBL/GenBank/DDBJ databases">
        <authorList>
            <person name="Ueki A."/>
            <person name="Tonouchi A."/>
        </authorList>
    </citation>
    <scope>NUCLEOTIDE SEQUENCE [LARGE SCALE GENOMIC DNA]</scope>
    <source>
        <strain evidence="10 11">CTTW</strain>
    </source>
</reference>
<evidence type="ECO:0000313" key="10">
    <source>
        <dbReference type="EMBL" id="BCJ98440.1"/>
    </source>
</evidence>
<dbReference type="GO" id="GO:0016036">
    <property type="term" value="P:cellular response to phosphate starvation"/>
    <property type="evidence" value="ECO:0007669"/>
    <property type="project" value="TreeGrafter"/>
</dbReference>
<comment type="subcellular location">
    <subcellularLocation>
        <location evidence="2">Membrane</location>
    </subcellularLocation>
</comment>
<dbReference type="InterPro" id="IPR003594">
    <property type="entry name" value="HATPase_dom"/>
</dbReference>
<dbReference type="InterPro" id="IPR003661">
    <property type="entry name" value="HisK_dim/P_dom"/>
</dbReference>
<feature type="domain" description="Histidine kinase" evidence="9">
    <location>
        <begin position="236"/>
        <end position="449"/>
    </location>
</feature>
<proteinExistence type="predicted"/>
<dbReference type="Pfam" id="PF02518">
    <property type="entry name" value="HATPase_c"/>
    <property type="match status" value="1"/>
</dbReference>
<gene>
    <name evidence="10" type="ORF">bsdcttw_14810</name>
</gene>
<dbReference type="EMBL" id="AP023368">
    <property type="protein sequence ID" value="BCJ98440.1"/>
    <property type="molecule type" value="Genomic_DNA"/>
</dbReference>
<dbReference type="InterPro" id="IPR005467">
    <property type="entry name" value="His_kinase_dom"/>
</dbReference>